<feature type="region of interest" description="Disordered" evidence="2">
    <location>
        <begin position="48"/>
        <end position="71"/>
    </location>
</feature>
<sequence>MMQRQHQLLLLSITCIASSNAFQTPLNLSTRNNISHLPIKLSHLTQLQSASAESAENNNAAPTGTAGTSPTTFREAEVLGLRYMQDGRYDEALKAFKLAMSLPGSRPDILRKANISGPSPVGGSSGGTTDKFVRTLDEFEYQAAHYNLACTYACLGDVGESVNNLRKAFENGFDNYATEVNLDKKMSTDKNCNQIKRRYYGGKTNAKCGRWSQAEKLTFLVGLKKFGKGKWKEIATMIPTRSTVQVKTHAQMVMKRMEAGEDVFEDLQEFKTEEQTIPTPDKVASQHPVYMNRASCHQAIDSLQEYGALNLMDQGAVMILYQMAKAM</sequence>
<evidence type="ECO:0000256" key="3">
    <source>
        <dbReference type="SAM" id="SignalP"/>
    </source>
</evidence>
<dbReference type="InterPro" id="IPR019734">
    <property type="entry name" value="TPR_rpt"/>
</dbReference>
<feature type="compositionally biased region" description="Low complexity" evidence="2">
    <location>
        <begin position="49"/>
        <end position="71"/>
    </location>
</feature>
<dbReference type="Gene3D" id="1.10.10.60">
    <property type="entry name" value="Homeodomain-like"/>
    <property type="match status" value="1"/>
</dbReference>
<gene>
    <name evidence="6" type="ORF">ACHAWO_013372</name>
</gene>
<accession>A0ABD3N6Y4</accession>
<reference evidence="6 7" key="1">
    <citation type="submission" date="2024-10" db="EMBL/GenBank/DDBJ databases">
        <title>Updated reference genomes for cyclostephanoid diatoms.</title>
        <authorList>
            <person name="Roberts W.R."/>
            <person name="Alverson A.J."/>
        </authorList>
    </citation>
    <scope>NUCLEOTIDE SEQUENCE [LARGE SCALE GENOMIC DNA]</scope>
    <source>
        <strain evidence="6 7">AJA010-31</strain>
    </source>
</reference>
<feature type="domain" description="HTH myb-type" evidence="5">
    <location>
        <begin position="203"/>
        <end position="258"/>
    </location>
</feature>
<dbReference type="SMART" id="SM00717">
    <property type="entry name" value="SANT"/>
    <property type="match status" value="1"/>
</dbReference>
<dbReference type="Pfam" id="PF00249">
    <property type="entry name" value="Myb_DNA-binding"/>
    <property type="match status" value="1"/>
</dbReference>
<dbReference type="PROSITE" id="PS51294">
    <property type="entry name" value="HTH_MYB"/>
    <property type="match status" value="1"/>
</dbReference>
<feature type="repeat" description="TPR" evidence="1">
    <location>
        <begin position="73"/>
        <end position="106"/>
    </location>
</feature>
<evidence type="ECO:0000313" key="7">
    <source>
        <dbReference type="Proteomes" id="UP001530400"/>
    </source>
</evidence>
<feature type="chain" id="PRO_5044793611" evidence="3">
    <location>
        <begin position="22"/>
        <end position="327"/>
    </location>
</feature>
<dbReference type="InterPro" id="IPR009057">
    <property type="entry name" value="Homeodomain-like_sf"/>
</dbReference>
<dbReference type="NCBIfam" id="NF047558">
    <property type="entry name" value="TPR_END_plus"/>
    <property type="match status" value="1"/>
</dbReference>
<protein>
    <submittedName>
        <fullName evidence="6">Uncharacterized protein</fullName>
    </submittedName>
</protein>
<dbReference type="InterPro" id="IPR017930">
    <property type="entry name" value="Myb_dom"/>
</dbReference>
<evidence type="ECO:0000256" key="2">
    <source>
        <dbReference type="SAM" id="MobiDB-lite"/>
    </source>
</evidence>
<dbReference type="PANTHER" id="PTHR44042:SF15">
    <property type="entry name" value="DUPLICATED HOMEODOMAIN-LIKE SUPERFAMILY PROTEIN"/>
    <property type="match status" value="1"/>
</dbReference>
<proteinExistence type="predicted"/>
<feature type="signal peptide" evidence="3">
    <location>
        <begin position="1"/>
        <end position="21"/>
    </location>
</feature>
<dbReference type="EMBL" id="JALLPJ020001281">
    <property type="protein sequence ID" value="KAL3771793.1"/>
    <property type="molecule type" value="Genomic_DNA"/>
</dbReference>
<evidence type="ECO:0000313" key="6">
    <source>
        <dbReference type="EMBL" id="KAL3771793.1"/>
    </source>
</evidence>
<dbReference type="PANTHER" id="PTHR44042">
    <property type="entry name" value="DUPLICATED HOMEODOMAIN-LIKE SUPERFAMILY PROTEIN-RELATED"/>
    <property type="match status" value="1"/>
</dbReference>
<keyword evidence="1" id="KW-0802">TPR repeat</keyword>
<dbReference type="Gene3D" id="1.25.40.10">
    <property type="entry name" value="Tetratricopeptide repeat domain"/>
    <property type="match status" value="1"/>
</dbReference>
<dbReference type="PROSITE" id="PS50005">
    <property type="entry name" value="TPR"/>
    <property type="match status" value="1"/>
</dbReference>
<dbReference type="SUPFAM" id="SSF46689">
    <property type="entry name" value="Homeodomain-like"/>
    <property type="match status" value="1"/>
</dbReference>
<keyword evidence="7" id="KW-1185">Reference proteome</keyword>
<dbReference type="PROSITE" id="PS50090">
    <property type="entry name" value="MYB_LIKE"/>
    <property type="match status" value="1"/>
</dbReference>
<dbReference type="Proteomes" id="UP001530400">
    <property type="component" value="Unassembled WGS sequence"/>
</dbReference>
<dbReference type="InterPro" id="IPR011990">
    <property type="entry name" value="TPR-like_helical_dom_sf"/>
</dbReference>
<comment type="caution">
    <text evidence="6">The sequence shown here is derived from an EMBL/GenBank/DDBJ whole genome shotgun (WGS) entry which is preliminary data.</text>
</comment>
<name>A0ABD3N6Y4_9STRA</name>
<evidence type="ECO:0000259" key="5">
    <source>
        <dbReference type="PROSITE" id="PS51294"/>
    </source>
</evidence>
<dbReference type="InterPro" id="IPR001005">
    <property type="entry name" value="SANT/Myb"/>
</dbReference>
<dbReference type="SUPFAM" id="SSF48452">
    <property type="entry name" value="TPR-like"/>
    <property type="match status" value="1"/>
</dbReference>
<dbReference type="AlphaFoldDB" id="A0ABD3N6Y4"/>
<evidence type="ECO:0000259" key="4">
    <source>
        <dbReference type="PROSITE" id="PS50090"/>
    </source>
</evidence>
<evidence type="ECO:0000256" key="1">
    <source>
        <dbReference type="PROSITE-ProRule" id="PRU00339"/>
    </source>
</evidence>
<organism evidence="6 7">
    <name type="scientific">Cyclotella atomus</name>
    <dbReference type="NCBI Taxonomy" id="382360"/>
    <lineage>
        <taxon>Eukaryota</taxon>
        <taxon>Sar</taxon>
        <taxon>Stramenopiles</taxon>
        <taxon>Ochrophyta</taxon>
        <taxon>Bacillariophyta</taxon>
        <taxon>Coscinodiscophyceae</taxon>
        <taxon>Thalassiosirophycidae</taxon>
        <taxon>Stephanodiscales</taxon>
        <taxon>Stephanodiscaceae</taxon>
        <taxon>Cyclotella</taxon>
    </lineage>
</organism>
<keyword evidence="3" id="KW-0732">Signal</keyword>
<dbReference type="CDD" id="cd00167">
    <property type="entry name" value="SANT"/>
    <property type="match status" value="1"/>
</dbReference>
<feature type="domain" description="Myb-like" evidence="4">
    <location>
        <begin position="203"/>
        <end position="254"/>
    </location>
</feature>